<dbReference type="InterPro" id="IPR052343">
    <property type="entry name" value="Retrotransposon-Effector_Assoc"/>
</dbReference>
<protein>
    <recommendedName>
        <fullName evidence="1">Reverse transcriptase domain-containing protein</fullName>
    </recommendedName>
</protein>
<dbReference type="SUPFAM" id="SSF56672">
    <property type="entry name" value="DNA/RNA polymerases"/>
    <property type="match status" value="1"/>
</dbReference>
<name>A0A9R1VY83_LACSA</name>
<reference evidence="2 3" key="1">
    <citation type="journal article" date="2017" name="Nat. Commun.">
        <title>Genome assembly with in vitro proximity ligation data and whole-genome triplication in lettuce.</title>
        <authorList>
            <person name="Reyes-Chin-Wo S."/>
            <person name="Wang Z."/>
            <person name="Yang X."/>
            <person name="Kozik A."/>
            <person name="Arikit S."/>
            <person name="Song C."/>
            <person name="Xia L."/>
            <person name="Froenicke L."/>
            <person name="Lavelle D.O."/>
            <person name="Truco M.J."/>
            <person name="Xia R."/>
            <person name="Zhu S."/>
            <person name="Xu C."/>
            <person name="Xu H."/>
            <person name="Xu X."/>
            <person name="Cox K."/>
            <person name="Korf I."/>
            <person name="Meyers B.C."/>
            <person name="Michelmore R.W."/>
        </authorList>
    </citation>
    <scope>NUCLEOTIDE SEQUENCE [LARGE SCALE GENOMIC DNA]</scope>
    <source>
        <strain evidence="3">cv. Salinas</strain>
        <tissue evidence="2">Seedlings</tissue>
    </source>
</reference>
<sequence length="523" mass="59983">MEAGLHDIKIRRNRFTYCCKTDLKLSKLDRFLVCDNFLNLFPSASLIALPRELSDHCLITLQTSLPDFGKPPFRFFNSWMLRDGIDDIVKKAWANFKGFITHATYMKSKLKFLKNKIKKWRAVDHPKEMQELQQSKARMQELDLAAKTQDLNDSEIKERWPSRPKLTNPNFSTLDPAANTRLEAPIVIDEIKSAIWDCGSEKAPGPDEYSFKLFKTYWDMLKTDKIKVAKHFERFGRFEIGCNASFLTLLSEIKDPLSIGDFRPIYLIGSMYKIIAKILAKRLKCVIGQCIGDVQTAFVEGRNILDGLLIINELCSWAKKQSDKILFFKVDFNKEFYMVNWEYLDHIQMQMGFGERWRGWIQGYLKSSRASVLVNGTPTDEFDFERGIRQGDPLSPFLFIIVMEGLHISMKGACEKGIFKGWQIPNDDCSVSHLFYANDALFVRVWSAENLKNLERILRCFHVSSGLRVNFNNSRVFGIGVEPHEIATLAEPLGCEPTKLPFIYLGVPVGGKHDAHKALASCD</sequence>
<evidence type="ECO:0000313" key="2">
    <source>
        <dbReference type="EMBL" id="KAJ0214831.1"/>
    </source>
</evidence>
<dbReference type="AlphaFoldDB" id="A0A9R1VY83"/>
<evidence type="ECO:0000259" key="1">
    <source>
        <dbReference type="PROSITE" id="PS50878"/>
    </source>
</evidence>
<keyword evidence="3" id="KW-1185">Reference proteome</keyword>
<dbReference type="PROSITE" id="PS50878">
    <property type="entry name" value="RT_POL"/>
    <property type="match status" value="1"/>
</dbReference>
<accession>A0A9R1VY83</accession>
<evidence type="ECO:0000313" key="3">
    <source>
        <dbReference type="Proteomes" id="UP000235145"/>
    </source>
</evidence>
<organism evidence="2 3">
    <name type="scientific">Lactuca sativa</name>
    <name type="common">Garden lettuce</name>
    <dbReference type="NCBI Taxonomy" id="4236"/>
    <lineage>
        <taxon>Eukaryota</taxon>
        <taxon>Viridiplantae</taxon>
        <taxon>Streptophyta</taxon>
        <taxon>Embryophyta</taxon>
        <taxon>Tracheophyta</taxon>
        <taxon>Spermatophyta</taxon>
        <taxon>Magnoliopsida</taxon>
        <taxon>eudicotyledons</taxon>
        <taxon>Gunneridae</taxon>
        <taxon>Pentapetalae</taxon>
        <taxon>asterids</taxon>
        <taxon>campanulids</taxon>
        <taxon>Asterales</taxon>
        <taxon>Asteraceae</taxon>
        <taxon>Cichorioideae</taxon>
        <taxon>Cichorieae</taxon>
        <taxon>Lactucinae</taxon>
        <taxon>Lactuca</taxon>
    </lineage>
</organism>
<feature type="domain" description="Reverse transcriptase" evidence="1">
    <location>
        <begin position="234"/>
        <end position="509"/>
    </location>
</feature>
<dbReference type="InterPro" id="IPR000477">
    <property type="entry name" value="RT_dom"/>
</dbReference>
<dbReference type="Proteomes" id="UP000235145">
    <property type="component" value="Unassembled WGS sequence"/>
</dbReference>
<proteinExistence type="predicted"/>
<comment type="caution">
    <text evidence="2">The sequence shown here is derived from an EMBL/GenBank/DDBJ whole genome shotgun (WGS) entry which is preliminary data.</text>
</comment>
<gene>
    <name evidence="2" type="ORF">LSAT_V11C400224590</name>
</gene>
<dbReference type="PANTHER" id="PTHR46890">
    <property type="entry name" value="NON-LTR RETROLELEMENT REVERSE TRANSCRIPTASE-LIKE PROTEIN-RELATED"/>
    <property type="match status" value="1"/>
</dbReference>
<dbReference type="CDD" id="cd01650">
    <property type="entry name" value="RT_nLTR_like"/>
    <property type="match status" value="1"/>
</dbReference>
<dbReference type="Pfam" id="PF00078">
    <property type="entry name" value="RVT_1"/>
    <property type="match status" value="1"/>
</dbReference>
<dbReference type="PANTHER" id="PTHR46890:SF50">
    <property type="entry name" value="RNA-DIRECTED DNA POLYMERASE, EUKARYOTA, REVERSE TRANSCRIPTASE ZINC-BINDING DOMAIN PROTEIN-RELATED"/>
    <property type="match status" value="1"/>
</dbReference>
<dbReference type="InterPro" id="IPR043502">
    <property type="entry name" value="DNA/RNA_pol_sf"/>
</dbReference>
<dbReference type="EMBL" id="NBSK02000004">
    <property type="protein sequence ID" value="KAJ0214831.1"/>
    <property type="molecule type" value="Genomic_DNA"/>
</dbReference>